<name>A0A0P0RMK9_9BURK</name>
<sequence>MTLREMDGMNGRGVRIMGIRDQDELKLRSIVSAGMIVSDPGQMLNPVDGV</sequence>
<dbReference type="KEGG" id="bcai:K788_00008100"/>
<dbReference type="Proteomes" id="UP000019146">
    <property type="component" value="Plasmid unnamed"/>
</dbReference>
<reference evidence="1 2" key="1">
    <citation type="journal article" date="2014" name="Genome Announc.">
        <title>Draft Genome Sequence of the Haloacid-Degrading Burkholderia caribensis Strain MBA4.</title>
        <authorList>
            <person name="Pan Y."/>
            <person name="Kong K.F."/>
            <person name="Tsang J.S."/>
        </authorList>
    </citation>
    <scope>NUCLEOTIDE SEQUENCE [LARGE SCALE GENOMIC DNA]</scope>
    <source>
        <strain evidence="1 2">MBA4</strain>
        <plasmid evidence="2">Plasmid</plasmid>
    </source>
</reference>
<evidence type="ECO:0000313" key="2">
    <source>
        <dbReference type="Proteomes" id="UP000019146"/>
    </source>
</evidence>
<evidence type="ECO:0000313" key="1">
    <source>
        <dbReference type="EMBL" id="ALL70116.1"/>
    </source>
</evidence>
<keyword evidence="1" id="KW-0614">Plasmid</keyword>
<geneLocation type="plasmid" evidence="2"/>
<dbReference type="EMBL" id="CP012748">
    <property type="protein sequence ID" value="ALL70116.1"/>
    <property type="molecule type" value="Genomic_DNA"/>
</dbReference>
<proteinExistence type="predicted"/>
<gene>
    <name evidence="1" type="ORF">K788_00008100</name>
</gene>
<dbReference type="AlphaFoldDB" id="A0A0P0RMK9"/>
<organism evidence="1 2">
    <name type="scientific">Paraburkholderia caribensis MBA4</name>
    <dbReference type="NCBI Taxonomy" id="1323664"/>
    <lineage>
        <taxon>Bacteria</taxon>
        <taxon>Pseudomonadati</taxon>
        <taxon>Pseudomonadota</taxon>
        <taxon>Betaproteobacteria</taxon>
        <taxon>Burkholderiales</taxon>
        <taxon>Burkholderiaceae</taxon>
        <taxon>Paraburkholderia</taxon>
    </lineage>
</organism>
<accession>A0A0P0RMK9</accession>
<protein>
    <submittedName>
        <fullName evidence="1">Uncharacterized protein</fullName>
    </submittedName>
</protein>